<dbReference type="InterPro" id="IPR025736">
    <property type="entry name" value="PucR_C-HTH_dom"/>
</dbReference>
<evidence type="ECO:0000313" key="4">
    <source>
        <dbReference type="Proteomes" id="UP001237207"/>
    </source>
</evidence>
<dbReference type="Proteomes" id="UP001237207">
    <property type="component" value="Unassembled WGS sequence"/>
</dbReference>
<dbReference type="Pfam" id="PF17853">
    <property type="entry name" value="GGDEF_2"/>
    <property type="match status" value="1"/>
</dbReference>
<feature type="domain" description="GAF" evidence="2">
    <location>
        <begin position="190"/>
        <end position="315"/>
    </location>
</feature>
<dbReference type="GO" id="GO:0003677">
    <property type="term" value="F:DNA binding"/>
    <property type="evidence" value="ECO:0007669"/>
    <property type="project" value="UniProtKB-KW"/>
</dbReference>
<dbReference type="PANTHER" id="PTHR33744">
    <property type="entry name" value="CARBOHYDRATE DIACID REGULATOR"/>
    <property type="match status" value="1"/>
</dbReference>
<protein>
    <submittedName>
        <fullName evidence="3">DNA-binding PucR family transcriptional regulator/GAF domain-containing protein</fullName>
    </submittedName>
</protein>
<dbReference type="SMART" id="SM00065">
    <property type="entry name" value="GAF"/>
    <property type="match status" value="1"/>
</dbReference>
<dbReference type="Gene3D" id="1.10.10.2840">
    <property type="entry name" value="PucR C-terminal helix-turn-helix domain"/>
    <property type="match status" value="1"/>
</dbReference>
<dbReference type="SUPFAM" id="SSF55781">
    <property type="entry name" value="GAF domain-like"/>
    <property type="match status" value="1"/>
</dbReference>
<dbReference type="AlphaFoldDB" id="A0AAJ1WIR7"/>
<dbReference type="PANTHER" id="PTHR33744:SF1">
    <property type="entry name" value="DNA-BINDING TRANSCRIPTIONAL ACTIVATOR ADER"/>
    <property type="match status" value="1"/>
</dbReference>
<dbReference type="InterPro" id="IPR003018">
    <property type="entry name" value="GAF"/>
</dbReference>
<dbReference type="Pfam" id="PF13556">
    <property type="entry name" value="HTH_30"/>
    <property type="match status" value="1"/>
</dbReference>
<keyword evidence="4" id="KW-1185">Reference proteome</keyword>
<comment type="caution">
    <text evidence="3">The sequence shown here is derived from an EMBL/GenBank/DDBJ whole genome shotgun (WGS) entry which is preliminary data.</text>
</comment>
<accession>A0AAJ1WIR7</accession>
<dbReference type="EMBL" id="JAUSUC010000012">
    <property type="protein sequence ID" value="MDQ0214935.1"/>
    <property type="molecule type" value="Genomic_DNA"/>
</dbReference>
<dbReference type="Gene3D" id="3.30.450.40">
    <property type="match status" value="1"/>
</dbReference>
<reference evidence="3" key="1">
    <citation type="submission" date="2023-07" db="EMBL/GenBank/DDBJ databases">
        <title>Genomic Encyclopedia of Type Strains, Phase IV (KMG-IV): sequencing the most valuable type-strain genomes for metagenomic binning, comparative biology and taxonomic classification.</title>
        <authorList>
            <person name="Goeker M."/>
        </authorList>
    </citation>
    <scope>NUCLEOTIDE SEQUENCE</scope>
    <source>
        <strain evidence="3">DSM 23947</strain>
    </source>
</reference>
<dbReference type="InterPro" id="IPR051448">
    <property type="entry name" value="CdaR-like_regulators"/>
</dbReference>
<dbReference type="RefSeq" id="WP_307256932.1">
    <property type="nucleotide sequence ID" value="NZ_JAUSUC010000012.1"/>
</dbReference>
<name>A0AAJ1WIR7_9BACI</name>
<organism evidence="3 4">
    <name type="scientific">Oikeobacillus pervagus</name>
    <dbReference type="NCBI Taxonomy" id="1325931"/>
    <lineage>
        <taxon>Bacteria</taxon>
        <taxon>Bacillati</taxon>
        <taxon>Bacillota</taxon>
        <taxon>Bacilli</taxon>
        <taxon>Bacillales</taxon>
        <taxon>Bacillaceae</taxon>
        <taxon>Oikeobacillus</taxon>
    </lineage>
</organism>
<sequence>MRNLSKRDRLVEKLESHLRYSARHLIKFDSLEETLQYIINSFWVELPCDLVAIILKEKDVLKPKVWKGGSDQFEKGFPIPLNRCSTNILEEGWSIEKTREGIQCDFHKLMTEENISTWFTVPLKEDITSIGFCVVGFQNFVPLIAETERIFVEFGKDIAVSIKLAQNKEIEKKKMEGLTWFNDNLYPGSPIEPLVGKVVEMACMATGAASAYIYLYDQRQNCFSFQPPHKGVVDVPNKIWVGNHYNLSEHFPFFERVGENELTVPLVVNLETIGILHLADKRSGVFKEEDIELLEFFTTHVATLLENARLYEIEIDLKHRLETVIEHQQELVKQTLDGEGFDAISHTLGHLVKHPIILFDRFFRPVSYYKLEMEEGIFQDLINQVQNHREHVKEMKKRKVWLNDLTGENDGIGIWPVVGGGDLLGYLAIRMKKDQVDDVLRLTIEHALNVYAIQFIKQKLVMDTKEQVKDSFINKLFEETIEDEDQLIEYANLFNWNLFAPHRIGILSIQLADQKMNLLDLEAQKTAIWEQVKEFLTLHDPDIIFTRRGDDFILIVPESKAEKGMKAYWQSLYKYICQLNLQGGDVQKIFLGVGGKTEKLRDYYFCYKQAHHARNVVIHHLQDEGFALFEDLGAYTLLNNLKDPLIANLFIETYLEPLLHYKDGKGADLFTTLRVYIYNNGNWKKTMESLFIHRSTLRYRMERIRDILEIDIDHAENRLNLMMAYKLYDLYYSH</sequence>
<dbReference type="InterPro" id="IPR029016">
    <property type="entry name" value="GAF-like_dom_sf"/>
</dbReference>
<evidence type="ECO:0000256" key="1">
    <source>
        <dbReference type="ARBA" id="ARBA00006754"/>
    </source>
</evidence>
<evidence type="ECO:0000259" key="2">
    <source>
        <dbReference type="SMART" id="SM00065"/>
    </source>
</evidence>
<comment type="similarity">
    <text evidence="1">Belongs to the CdaR family.</text>
</comment>
<gene>
    <name evidence="3" type="ORF">J2S13_001334</name>
</gene>
<dbReference type="InterPro" id="IPR042070">
    <property type="entry name" value="PucR_C-HTH_sf"/>
</dbReference>
<proteinExistence type="inferred from homology"/>
<evidence type="ECO:0000313" key="3">
    <source>
        <dbReference type="EMBL" id="MDQ0214935.1"/>
    </source>
</evidence>
<keyword evidence="3" id="KW-0238">DNA-binding</keyword>
<dbReference type="InterPro" id="IPR041522">
    <property type="entry name" value="CdaR_GGDEF"/>
</dbReference>
<dbReference type="Pfam" id="PF13492">
    <property type="entry name" value="GAF_3"/>
    <property type="match status" value="1"/>
</dbReference>